<dbReference type="EMBL" id="CCYA01000065">
    <property type="protein sequence ID" value="CEH11874.1"/>
    <property type="molecule type" value="Genomic_DNA"/>
</dbReference>
<protein>
    <submittedName>
        <fullName evidence="1">Uncharacterized protein</fullName>
    </submittedName>
</protein>
<proteinExistence type="predicted"/>
<evidence type="ECO:0000313" key="2">
    <source>
        <dbReference type="Proteomes" id="UP000054845"/>
    </source>
</evidence>
<dbReference type="AlphaFoldDB" id="A0A0N7L8T4"/>
<reference evidence="1 2" key="1">
    <citation type="submission" date="2014-09" db="EMBL/GenBank/DDBJ databases">
        <authorList>
            <person name="Magalhaes I.L.F."/>
            <person name="Oliveira U."/>
            <person name="Santos F.R."/>
            <person name="Vidigal T.H.D.A."/>
            <person name="Brescovit A.D."/>
            <person name="Santos A.J."/>
        </authorList>
    </citation>
    <scope>NUCLEOTIDE SEQUENCE [LARGE SCALE GENOMIC DNA]</scope>
</reference>
<evidence type="ECO:0000313" key="1">
    <source>
        <dbReference type="EMBL" id="CEH11874.1"/>
    </source>
</evidence>
<organism evidence="1 2">
    <name type="scientific">Ceraceosorus bombacis</name>
    <dbReference type="NCBI Taxonomy" id="401625"/>
    <lineage>
        <taxon>Eukaryota</taxon>
        <taxon>Fungi</taxon>
        <taxon>Dikarya</taxon>
        <taxon>Basidiomycota</taxon>
        <taxon>Ustilaginomycotina</taxon>
        <taxon>Exobasidiomycetes</taxon>
        <taxon>Ceraceosorales</taxon>
        <taxon>Ceraceosoraceae</taxon>
        <taxon>Ceraceosorus</taxon>
    </lineage>
</organism>
<sequence length="64" mass="6817">MQQTRKVLAGTLTTVSRAAELQVMIEEYRQAAGANPALLLFLRTPMPSLTIGDSLTLQDDAAAG</sequence>
<name>A0A0N7L8T4_9BASI</name>
<keyword evidence="2" id="KW-1185">Reference proteome</keyword>
<dbReference type="Proteomes" id="UP000054845">
    <property type="component" value="Unassembled WGS sequence"/>
</dbReference>
<accession>A0A0N7L8T4</accession>